<dbReference type="STRING" id="561720.SAMN06275492_10630"/>
<feature type="domain" description="4Fe-4S ferredoxin-type" evidence="5">
    <location>
        <begin position="1"/>
        <end position="29"/>
    </location>
</feature>
<dbReference type="InterPro" id="IPR017900">
    <property type="entry name" value="4Fe4S_Fe_S_CS"/>
</dbReference>
<proteinExistence type="predicted"/>
<dbReference type="PROSITE" id="PS51379">
    <property type="entry name" value="4FE4S_FER_2"/>
    <property type="match status" value="2"/>
</dbReference>
<keyword evidence="2" id="KW-0479">Metal-binding</keyword>
<dbReference type="Gene3D" id="3.30.70.20">
    <property type="match status" value="1"/>
</dbReference>
<dbReference type="GO" id="GO:0046872">
    <property type="term" value="F:metal ion binding"/>
    <property type="evidence" value="ECO:0007669"/>
    <property type="project" value="UniProtKB-KW"/>
</dbReference>
<keyword evidence="3" id="KW-0408">Iron</keyword>
<sequence length="56" mass="5567">MAANINKDTCVGCEACVGICPVEAIAMDDGKACVDEGKCVDCGACVSACPVEAISL</sequence>
<evidence type="ECO:0000256" key="3">
    <source>
        <dbReference type="ARBA" id="ARBA00023004"/>
    </source>
</evidence>
<organism evidence="6 7">
    <name type="scientific">Dethiosulfovibrio salsuginis</name>
    <dbReference type="NCBI Taxonomy" id="561720"/>
    <lineage>
        <taxon>Bacteria</taxon>
        <taxon>Thermotogati</taxon>
        <taxon>Synergistota</taxon>
        <taxon>Synergistia</taxon>
        <taxon>Synergistales</taxon>
        <taxon>Dethiosulfovibrionaceae</taxon>
        <taxon>Dethiosulfovibrio</taxon>
    </lineage>
</organism>
<feature type="domain" description="4Fe-4S ferredoxin-type" evidence="5">
    <location>
        <begin position="30"/>
        <end position="56"/>
    </location>
</feature>
<reference evidence="7" key="1">
    <citation type="submission" date="2017-04" db="EMBL/GenBank/DDBJ databases">
        <authorList>
            <person name="Varghese N."/>
            <person name="Submissions S."/>
        </authorList>
    </citation>
    <scope>NUCLEOTIDE SEQUENCE [LARGE SCALE GENOMIC DNA]</scope>
    <source>
        <strain evidence="7">USBA 82</strain>
    </source>
</reference>
<evidence type="ECO:0000313" key="7">
    <source>
        <dbReference type="Proteomes" id="UP000193355"/>
    </source>
</evidence>
<gene>
    <name evidence="6" type="ORF">SAMN06275492_10630</name>
</gene>
<dbReference type="SUPFAM" id="SSF54862">
    <property type="entry name" value="4Fe-4S ferredoxins"/>
    <property type="match status" value="1"/>
</dbReference>
<dbReference type="EMBL" id="FXBB01000006">
    <property type="protein sequence ID" value="SMG19652.1"/>
    <property type="molecule type" value="Genomic_DNA"/>
</dbReference>
<keyword evidence="4" id="KW-0411">Iron-sulfur</keyword>
<dbReference type="AlphaFoldDB" id="A0A1X7IX28"/>
<evidence type="ECO:0000256" key="1">
    <source>
        <dbReference type="ARBA" id="ARBA00022485"/>
    </source>
</evidence>
<name>A0A1X7IX28_9BACT</name>
<dbReference type="InterPro" id="IPR050572">
    <property type="entry name" value="Fe-S_Ferredoxin"/>
</dbReference>
<evidence type="ECO:0000256" key="2">
    <source>
        <dbReference type="ARBA" id="ARBA00022723"/>
    </source>
</evidence>
<evidence type="ECO:0000259" key="5">
    <source>
        <dbReference type="PROSITE" id="PS51379"/>
    </source>
</evidence>
<dbReference type="Proteomes" id="UP000193355">
    <property type="component" value="Unassembled WGS sequence"/>
</dbReference>
<dbReference type="PANTHER" id="PTHR43687">
    <property type="entry name" value="ADENYLYLSULFATE REDUCTASE, BETA SUBUNIT"/>
    <property type="match status" value="1"/>
</dbReference>
<dbReference type="PROSITE" id="PS00198">
    <property type="entry name" value="4FE4S_FER_1"/>
    <property type="match status" value="1"/>
</dbReference>
<keyword evidence="1" id="KW-0004">4Fe-4S</keyword>
<accession>A0A1X7IX28</accession>
<dbReference type="OrthoDB" id="9803397at2"/>
<evidence type="ECO:0000313" key="6">
    <source>
        <dbReference type="EMBL" id="SMG19652.1"/>
    </source>
</evidence>
<protein>
    <submittedName>
        <fullName evidence="6">4Fe-4S dicluster domain-containing protein</fullName>
    </submittedName>
</protein>
<dbReference type="Pfam" id="PF14697">
    <property type="entry name" value="Fer4_21"/>
    <property type="match status" value="1"/>
</dbReference>
<keyword evidence="7" id="KW-1185">Reference proteome</keyword>
<evidence type="ECO:0000256" key="4">
    <source>
        <dbReference type="ARBA" id="ARBA00023014"/>
    </source>
</evidence>
<dbReference type="GO" id="GO:0051539">
    <property type="term" value="F:4 iron, 4 sulfur cluster binding"/>
    <property type="evidence" value="ECO:0007669"/>
    <property type="project" value="UniProtKB-KW"/>
</dbReference>
<dbReference type="InterPro" id="IPR017896">
    <property type="entry name" value="4Fe4S_Fe-S-bd"/>
</dbReference>
<dbReference type="PANTHER" id="PTHR43687:SF1">
    <property type="entry name" value="FERREDOXIN III"/>
    <property type="match status" value="1"/>
</dbReference>
<dbReference type="RefSeq" id="WP_085544029.1">
    <property type="nucleotide sequence ID" value="NZ_FXBB01000006.1"/>
</dbReference>